<keyword evidence="1" id="KW-1133">Transmembrane helix</keyword>
<dbReference type="Gene3D" id="3.80.10.10">
    <property type="entry name" value="Ribonuclease Inhibitor"/>
    <property type="match status" value="1"/>
</dbReference>
<dbReference type="InterPro" id="IPR026906">
    <property type="entry name" value="LRR_5"/>
</dbReference>
<dbReference type="RefSeq" id="WP_186839774.1">
    <property type="nucleotide sequence ID" value="NZ_JACOOZ010000001.1"/>
</dbReference>
<dbReference type="InterPro" id="IPR032675">
    <property type="entry name" value="LRR_dom_sf"/>
</dbReference>
<dbReference type="Proteomes" id="UP000597877">
    <property type="component" value="Unassembled WGS sequence"/>
</dbReference>
<protein>
    <submittedName>
        <fullName evidence="2">Leucine-rich repeat domain-containing protein</fullName>
    </submittedName>
</protein>
<keyword evidence="1" id="KW-0472">Membrane</keyword>
<keyword evidence="1" id="KW-0812">Transmembrane</keyword>
<dbReference type="Pfam" id="PF13306">
    <property type="entry name" value="LRR_5"/>
    <property type="match status" value="1"/>
</dbReference>
<reference evidence="2 3" key="1">
    <citation type="submission" date="2020-08" db="EMBL/GenBank/DDBJ databases">
        <title>Genome public.</title>
        <authorList>
            <person name="Liu C."/>
            <person name="Sun Q."/>
        </authorList>
    </citation>
    <scope>NUCLEOTIDE SEQUENCE [LARGE SCALE GENOMIC DNA]</scope>
    <source>
        <strain evidence="2 3">BX4</strain>
    </source>
</reference>
<dbReference type="EMBL" id="JACOOZ010000001">
    <property type="protein sequence ID" value="MBC5666448.1"/>
    <property type="molecule type" value="Genomic_DNA"/>
</dbReference>
<feature type="transmembrane region" description="Helical" evidence="1">
    <location>
        <begin position="44"/>
        <end position="65"/>
    </location>
</feature>
<proteinExistence type="predicted"/>
<keyword evidence="3" id="KW-1185">Reference proteome</keyword>
<evidence type="ECO:0000256" key="1">
    <source>
        <dbReference type="SAM" id="Phobius"/>
    </source>
</evidence>
<gene>
    <name evidence="2" type="ORF">H8S00_00335</name>
</gene>
<accession>A0ABR7EYQ6</accession>
<name>A0ABR7EYQ6_9FIRM</name>
<sequence>MKKRSGIRRLNPVKRISSAKGANLADKPKTSAAKGGRKITTGRLLIIDVAIILVIFGMFGIIRYIKNSNYEYVVDYDKLSIAGKWYKVDLDEITVVSFTEGGKYEEKDLSGNKMDSGSYTIENHKLKLGNKAIYMNYFDEKEQFKDVIDKDNVSEYELRKYFYTEDKDNDRIDYFSREDSAADQLEANLSTNRYYEKSGMVDDNGFAIDGEGNLLAYVGNAAEITIPKEVNTIAENAMSADYQRGLNTKKVTIPSNVKKIESGAFSFSKIDTVVIEEGVNEIETWAFGDSEIKDIYFPETVENMQKGIFDTEEGLEGLTIHCKKDSQVEQFFKDNPPTGKYTIEEY</sequence>
<organism evidence="2 3">
    <name type="scientific">Eubacterium segne</name>
    <dbReference type="NCBI Taxonomy" id="2763045"/>
    <lineage>
        <taxon>Bacteria</taxon>
        <taxon>Bacillati</taxon>
        <taxon>Bacillota</taxon>
        <taxon>Clostridia</taxon>
        <taxon>Eubacteriales</taxon>
        <taxon>Eubacteriaceae</taxon>
        <taxon>Eubacterium</taxon>
    </lineage>
</organism>
<evidence type="ECO:0000313" key="2">
    <source>
        <dbReference type="EMBL" id="MBC5666448.1"/>
    </source>
</evidence>
<evidence type="ECO:0000313" key="3">
    <source>
        <dbReference type="Proteomes" id="UP000597877"/>
    </source>
</evidence>
<comment type="caution">
    <text evidence="2">The sequence shown here is derived from an EMBL/GenBank/DDBJ whole genome shotgun (WGS) entry which is preliminary data.</text>
</comment>